<dbReference type="EMBL" id="ODYU01003421">
    <property type="protein sequence ID" value="SOQ42163.1"/>
    <property type="molecule type" value="Genomic_DNA"/>
</dbReference>
<dbReference type="AlphaFoldDB" id="A0A2H1VMX0"/>
<name>A0A2H1VMX0_SPOFR</name>
<organism evidence="1">
    <name type="scientific">Spodoptera frugiperda</name>
    <name type="common">Fall armyworm</name>
    <dbReference type="NCBI Taxonomy" id="7108"/>
    <lineage>
        <taxon>Eukaryota</taxon>
        <taxon>Metazoa</taxon>
        <taxon>Ecdysozoa</taxon>
        <taxon>Arthropoda</taxon>
        <taxon>Hexapoda</taxon>
        <taxon>Insecta</taxon>
        <taxon>Pterygota</taxon>
        <taxon>Neoptera</taxon>
        <taxon>Endopterygota</taxon>
        <taxon>Lepidoptera</taxon>
        <taxon>Glossata</taxon>
        <taxon>Ditrysia</taxon>
        <taxon>Noctuoidea</taxon>
        <taxon>Noctuidae</taxon>
        <taxon>Amphipyrinae</taxon>
        <taxon>Spodoptera</taxon>
    </lineage>
</organism>
<sequence length="87" mass="9425">MSGCFVEASVNYSDFKIFSCDVSAFTNIQVHIHTKFKELLCSGIEPATCSAGCPETTSTATKDSSKKYLGQNLANRGNDAQIEQQPL</sequence>
<reference evidence="1" key="1">
    <citation type="submission" date="2016-07" db="EMBL/GenBank/DDBJ databases">
        <authorList>
            <person name="Bretaudeau A."/>
        </authorList>
    </citation>
    <scope>NUCLEOTIDE SEQUENCE</scope>
    <source>
        <strain evidence="1">Rice</strain>
        <tissue evidence="1">Whole body</tissue>
    </source>
</reference>
<gene>
    <name evidence="1" type="ORF">SFRICE_010572</name>
</gene>
<protein>
    <submittedName>
        <fullName evidence="1">SFRICE_010572</fullName>
    </submittedName>
</protein>
<proteinExistence type="predicted"/>
<accession>A0A2H1VMX0</accession>
<evidence type="ECO:0000313" key="1">
    <source>
        <dbReference type="EMBL" id="SOQ42163.1"/>
    </source>
</evidence>